<evidence type="ECO:0000313" key="3">
    <source>
        <dbReference type="Proteomes" id="UP000800303"/>
    </source>
</evidence>
<feature type="chain" id="PRO_5045381687" description="DUF3829 domain-containing protein" evidence="1">
    <location>
        <begin position="35"/>
        <end position="365"/>
    </location>
</feature>
<comment type="caution">
    <text evidence="2">The sequence shown here is derived from an EMBL/GenBank/DDBJ whole genome shotgun (WGS) entry which is preliminary data.</text>
</comment>
<dbReference type="EMBL" id="JAAFGS010000001">
    <property type="protein sequence ID" value="NGZ74108.1"/>
    <property type="molecule type" value="Genomic_DNA"/>
</dbReference>
<gene>
    <name evidence="2" type="ORF">GYN08_02185</name>
</gene>
<reference evidence="2 3" key="1">
    <citation type="submission" date="2020-01" db="EMBL/GenBank/DDBJ databases">
        <title>Polyphasic characterisation and genomic insights into a novel alkali tolerant bacterium VR-M41.</title>
        <authorList>
            <person name="Vemuluri V.R."/>
        </authorList>
    </citation>
    <scope>NUCLEOTIDE SEQUENCE [LARGE SCALE GENOMIC DNA]</scope>
    <source>
        <strain evidence="2 3">VR-M41</strain>
    </source>
</reference>
<protein>
    <recommendedName>
        <fullName evidence="4">DUF3829 domain-containing protein</fullName>
    </recommendedName>
</protein>
<proteinExistence type="predicted"/>
<accession>A0ABX0EZE0</accession>
<name>A0ABX0EZE0_9BACL</name>
<feature type="signal peptide" evidence="1">
    <location>
        <begin position="1"/>
        <end position="34"/>
    </location>
</feature>
<dbReference type="RefSeq" id="WP_166272069.1">
    <property type="nucleotide sequence ID" value="NZ_JAAFGS010000001.1"/>
</dbReference>
<keyword evidence="3" id="KW-1185">Reference proteome</keyword>
<sequence>MNRTVRKYGTRLSAASLAVAVAFGGFGVLPAAHAEETQNVQQAVPASFAYLGDPARSKLIDLNALRVISTYPAQSSAFMTSEYYKMLELEQEAYAAVMDPSTSQAHLQAIARTYKLRLDDYMDRYLDRFWVEDYLYTVQLSIRAGIGDDSELSAEDRHTLDVIDRTFAQARSAKNPTDKNYRDAYVEIYAQDVLKDYTVEAPSTPGQYRAMVSYAREKLERNLQAARAAGSTEDYSAQLQAFEQAASDVEQLLNASASVKLVEMVTGYAQFKAQEAIESFDPYVPVRPYGEEKELRSMIESAKARLDLPRGIQPGQYPASAFGALSRAIKEAELALEKGDSRADFAAALDKLFLADYAFRNSIKR</sequence>
<evidence type="ECO:0000256" key="1">
    <source>
        <dbReference type="SAM" id="SignalP"/>
    </source>
</evidence>
<keyword evidence="1" id="KW-0732">Signal</keyword>
<dbReference type="Proteomes" id="UP000800303">
    <property type="component" value="Unassembled WGS sequence"/>
</dbReference>
<organism evidence="2 3">
    <name type="scientific">Saccharibacillus alkalitolerans</name>
    <dbReference type="NCBI Taxonomy" id="2705290"/>
    <lineage>
        <taxon>Bacteria</taxon>
        <taxon>Bacillati</taxon>
        <taxon>Bacillota</taxon>
        <taxon>Bacilli</taxon>
        <taxon>Bacillales</taxon>
        <taxon>Paenibacillaceae</taxon>
        <taxon>Saccharibacillus</taxon>
    </lineage>
</organism>
<evidence type="ECO:0000313" key="2">
    <source>
        <dbReference type="EMBL" id="NGZ74108.1"/>
    </source>
</evidence>
<evidence type="ECO:0008006" key="4">
    <source>
        <dbReference type="Google" id="ProtNLM"/>
    </source>
</evidence>